<evidence type="ECO:0000313" key="2">
    <source>
        <dbReference type="Proteomes" id="UP000233440"/>
    </source>
</evidence>
<dbReference type="SUPFAM" id="SSF53474">
    <property type="entry name" value="alpha/beta-Hydrolases"/>
    <property type="match status" value="1"/>
</dbReference>
<sequence length="245" mass="29187">MLNETFQFEQQWCMVHYPERPNGFAIFIIGDAQHYVNEETSFWLENKGKEMMISAFTNEGYLVYYSNLFGRNWGNDKAVKHAFRLYQYIIRQEILNNKIHVLAEGMGALVAVKLLPLLKEYMRSLVLISPCISLQSHINQEQRGKFFYKKLLKEIEIAYQEQDEGCLEDWKIDNARNLLEMKKGLCIFQRIDNNNYKSQNPRLKEIMEERNRQHTPSTFHFVLSEQQINMTNKLISFLREQENEL</sequence>
<comment type="caution">
    <text evidence="1">The sequence shown here is derived from an EMBL/GenBank/DDBJ whole genome shotgun (WGS) entry which is preliminary data.</text>
</comment>
<organism evidence="1 2">
    <name type="scientific">Heyndrickxia camelliae</name>
    <dbReference type="NCBI Taxonomy" id="1707093"/>
    <lineage>
        <taxon>Bacteria</taxon>
        <taxon>Bacillati</taxon>
        <taxon>Bacillota</taxon>
        <taxon>Bacilli</taxon>
        <taxon>Bacillales</taxon>
        <taxon>Bacillaceae</taxon>
        <taxon>Heyndrickxia</taxon>
    </lineage>
</organism>
<dbReference type="Proteomes" id="UP000233440">
    <property type="component" value="Unassembled WGS sequence"/>
</dbReference>
<evidence type="ECO:0000313" key="1">
    <source>
        <dbReference type="EMBL" id="PKR86751.1"/>
    </source>
</evidence>
<dbReference type="EMBL" id="PIQO01000001">
    <property type="protein sequence ID" value="PKR86751.1"/>
    <property type="molecule type" value="Genomic_DNA"/>
</dbReference>
<proteinExistence type="predicted"/>
<dbReference type="OrthoDB" id="2986585at2"/>
<dbReference type="RefSeq" id="WP_101352401.1">
    <property type="nucleotide sequence ID" value="NZ_PIQO01000001.1"/>
</dbReference>
<gene>
    <name evidence="1" type="ORF">CWO92_01435</name>
</gene>
<accession>A0A2N3LQ45</accession>
<dbReference type="AlphaFoldDB" id="A0A2N3LQ45"/>
<keyword evidence="1" id="KW-0378">Hydrolase</keyword>
<dbReference type="GO" id="GO:0016787">
    <property type="term" value="F:hydrolase activity"/>
    <property type="evidence" value="ECO:0007669"/>
    <property type="project" value="UniProtKB-KW"/>
</dbReference>
<dbReference type="Gene3D" id="3.40.50.1820">
    <property type="entry name" value="alpha/beta hydrolase"/>
    <property type="match status" value="1"/>
</dbReference>
<name>A0A2N3LQ45_9BACI</name>
<keyword evidence="2" id="KW-1185">Reference proteome</keyword>
<dbReference type="InterPro" id="IPR029058">
    <property type="entry name" value="AB_hydrolase_fold"/>
</dbReference>
<protein>
    <submittedName>
        <fullName evidence="1">Hydrolase</fullName>
    </submittedName>
</protein>
<reference evidence="1 2" key="1">
    <citation type="submission" date="2017-11" db="EMBL/GenBank/DDBJ databases">
        <title>Bacillus camelliae sp. nov., isolated from pu'er tea.</title>
        <authorList>
            <person name="Niu L."/>
        </authorList>
    </citation>
    <scope>NUCLEOTIDE SEQUENCE [LARGE SCALE GENOMIC DNA]</scope>
    <source>
        <strain evidence="1 2">7578-1</strain>
    </source>
</reference>